<protein>
    <submittedName>
        <fullName evidence="2">Uncharacterized protein DUF3710</fullName>
    </submittedName>
</protein>
<dbReference type="OrthoDB" id="8480367at2"/>
<feature type="compositionally biased region" description="Basic and acidic residues" evidence="1">
    <location>
        <begin position="252"/>
        <end position="263"/>
    </location>
</feature>
<feature type="compositionally biased region" description="Low complexity" evidence="1">
    <location>
        <begin position="36"/>
        <end position="56"/>
    </location>
</feature>
<accession>A0A420XRZ3</accession>
<evidence type="ECO:0000313" key="2">
    <source>
        <dbReference type="EMBL" id="RKS77632.1"/>
    </source>
</evidence>
<evidence type="ECO:0000313" key="3">
    <source>
        <dbReference type="Proteomes" id="UP000281955"/>
    </source>
</evidence>
<comment type="caution">
    <text evidence="2">The sequence shown here is derived from an EMBL/GenBank/DDBJ whole genome shotgun (WGS) entry which is preliminary data.</text>
</comment>
<dbReference type="EMBL" id="RBWV01000010">
    <property type="protein sequence ID" value="RKS77632.1"/>
    <property type="molecule type" value="Genomic_DNA"/>
</dbReference>
<feature type="region of interest" description="Disordered" evidence="1">
    <location>
        <begin position="236"/>
        <end position="263"/>
    </location>
</feature>
<gene>
    <name evidence="2" type="ORF">CLV35_1326</name>
</gene>
<feature type="region of interest" description="Disordered" evidence="1">
    <location>
        <begin position="1"/>
        <end position="76"/>
    </location>
</feature>
<organism evidence="2 3">
    <name type="scientific">Motilibacter peucedani</name>
    <dbReference type="NCBI Taxonomy" id="598650"/>
    <lineage>
        <taxon>Bacteria</taxon>
        <taxon>Bacillati</taxon>
        <taxon>Actinomycetota</taxon>
        <taxon>Actinomycetes</taxon>
        <taxon>Motilibacterales</taxon>
        <taxon>Motilibacteraceae</taxon>
        <taxon>Motilibacter</taxon>
    </lineage>
</organism>
<evidence type="ECO:0000256" key="1">
    <source>
        <dbReference type="SAM" id="MobiDB-lite"/>
    </source>
</evidence>
<dbReference type="AlphaFoldDB" id="A0A420XRZ3"/>
<dbReference type="InterPro" id="IPR022183">
    <property type="entry name" value="DUF3710"/>
</dbReference>
<keyword evidence="3" id="KW-1185">Reference proteome</keyword>
<dbReference type="InParanoid" id="A0A420XRZ3"/>
<sequence length="263" mass="27337">MFGRRKRNDDSSGSPTADEAVEGATEPTELDEVADAAEPVGAASPAAAGGAAAPSGWRVDGPFDITEVDDPSDGGRRLDLGGMWLAGQPGVELQVQVDQESGSLEGVQFLDGESGLEVRPFAAPRSSGIWAEVREELAASLRAQEAMTEEGDGPFGTELRAAIPATLPDGSPGFQPLRFVGVDGPRWFLRGVISGRGAVELGAAAVLEAIFRDVVVVRGKDPMAPRDPLALRLPAGAVQAPEEPGAGDPLELPERGPEITEIR</sequence>
<proteinExistence type="predicted"/>
<reference evidence="2 3" key="1">
    <citation type="submission" date="2018-10" db="EMBL/GenBank/DDBJ databases">
        <title>Genomic Encyclopedia of Archaeal and Bacterial Type Strains, Phase II (KMG-II): from individual species to whole genera.</title>
        <authorList>
            <person name="Goeker M."/>
        </authorList>
    </citation>
    <scope>NUCLEOTIDE SEQUENCE [LARGE SCALE GENOMIC DNA]</scope>
    <source>
        <strain evidence="2 3">RP-AC37</strain>
    </source>
</reference>
<name>A0A420XRZ3_9ACTN</name>
<dbReference type="RefSeq" id="WP_121192651.1">
    <property type="nucleotide sequence ID" value="NZ_RBWV01000010.1"/>
</dbReference>
<dbReference type="Pfam" id="PF12502">
    <property type="entry name" value="DUF3710"/>
    <property type="match status" value="1"/>
</dbReference>
<dbReference type="Proteomes" id="UP000281955">
    <property type="component" value="Unassembled WGS sequence"/>
</dbReference>